<keyword evidence="4" id="KW-0548">Nucleotidyltransferase</keyword>
<dbReference type="AlphaFoldDB" id="A0A5J4UG42"/>
<evidence type="ECO:0000313" key="11">
    <source>
        <dbReference type="Proteomes" id="UP000324800"/>
    </source>
</evidence>
<dbReference type="GO" id="GO:0003887">
    <property type="term" value="F:DNA-directed DNA polymerase activity"/>
    <property type="evidence" value="ECO:0007669"/>
    <property type="project" value="UniProtKB-KW"/>
</dbReference>
<accession>A0A5J4UG42</accession>
<comment type="catalytic activity">
    <reaction evidence="8">
        <text>DNA(n) + a 2'-deoxyribonucleoside 5'-triphosphate = DNA(n+1) + diphosphate</text>
        <dbReference type="Rhea" id="RHEA:22508"/>
        <dbReference type="Rhea" id="RHEA-COMP:17339"/>
        <dbReference type="Rhea" id="RHEA-COMP:17340"/>
        <dbReference type="ChEBI" id="CHEBI:33019"/>
        <dbReference type="ChEBI" id="CHEBI:61560"/>
        <dbReference type="ChEBI" id="CHEBI:173112"/>
        <dbReference type="EC" id="2.7.7.7"/>
    </reaction>
</comment>
<dbReference type="Proteomes" id="UP000324800">
    <property type="component" value="Unassembled WGS sequence"/>
</dbReference>
<reference evidence="10 11" key="1">
    <citation type="submission" date="2019-03" db="EMBL/GenBank/DDBJ databases">
        <title>Single cell metagenomics reveals metabolic interactions within the superorganism composed of flagellate Streblomastix strix and complex community of Bacteroidetes bacteria on its surface.</title>
        <authorList>
            <person name="Treitli S.C."/>
            <person name="Kolisko M."/>
            <person name="Husnik F."/>
            <person name="Keeling P."/>
            <person name="Hampl V."/>
        </authorList>
    </citation>
    <scope>NUCLEOTIDE SEQUENCE [LARGE SCALE GENOMIC DNA]</scope>
    <source>
        <strain evidence="10">ST1C</strain>
    </source>
</reference>
<comment type="similarity">
    <text evidence="1">Belongs to the DNA polymerase type-B family.</text>
</comment>
<evidence type="ECO:0000259" key="9">
    <source>
        <dbReference type="Pfam" id="PF03175"/>
    </source>
</evidence>
<keyword evidence="5" id="KW-0235">DNA replication</keyword>
<sequence>MYKYAIVKNLPMTIDDEEVYWFLCKSIHGGLSQVFHQYNIKGLTHINKLKYNPEENNVSAYDLDYIITHILDLDFNSLYPSAFCGIYNKNNPYTGGKMYMAGRVTKHIKIREANDQDYRDTKRKEMMNIINSKDRFSEEKGQLFIASVRGHIDKNHINEHINFPPIWRKRTYKTDEKTIDYCHFIIDDVEEIVLFTKHTAFKSFVEVMAEKRQQAMKEGNQAKQLQFKNIVNSSYGADGQNNEKFDKIGIYNKQQTYLKQLNKGFTNTRKICDDRYLVSINPDSFSAHKCLQESIFTQDNSKFWYLCFIYFFLYKCIDMDRVHFCCMDTDSMYLAISGSTIEGYKQQFKHVIKDQEFWDNHFKEWLPWEGCSIAEEKKLLGCAIESQRESIICLTPKCYSAIDGEVDDVIRMKGVNEKNSGLTRDDYINCIENNSNVSVPVTQIQLKNGVMSMVKITKSALTGVVDKMIVIDSDISKGQSYPCAPQIFSVDASSYHYV</sequence>
<keyword evidence="6" id="KW-0239">DNA-directed DNA polymerase</keyword>
<organism evidence="10 11">
    <name type="scientific">Streblomastix strix</name>
    <dbReference type="NCBI Taxonomy" id="222440"/>
    <lineage>
        <taxon>Eukaryota</taxon>
        <taxon>Metamonada</taxon>
        <taxon>Preaxostyla</taxon>
        <taxon>Oxymonadida</taxon>
        <taxon>Streblomastigidae</taxon>
        <taxon>Streblomastix</taxon>
    </lineage>
</organism>
<keyword evidence="7" id="KW-0238">DNA-binding</keyword>
<dbReference type="Pfam" id="PF03175">
    <property type="entry name" value="DNA_pol_B_2"/>
    <property type="match status" value="1"/>
</dbReference>
<keyword evidence="3" id="KW-0808">Transferase</keyword>
<evidence type="ECO:0000313" key="10">
    <source>
        <dbReference type="EMBL" id="KAA6368822.1"/>
    </source>
</evidence>
<evidence type="ECO:0000256" key="6">
    <source>
        <dbReference type="ARBA" id="ARBA00022932"/>
    </source>
</evidence>
<dbReference type="InterPro" id="IPR043502">
    <property type="entry name" value="DNA/RNA_pol_sf"/>
</dbReference>
<dbReference type="InterPro" id="IPR004868">
    <property type="entry name" value="DNA-dir_DNA_pol_B_mt/vir"/>
</dbReference>
<evidence type="ECO:0000256" key="8">
    <source>
        <dbReference type="ARBA" id="ARBA00049244"/>
    </source>
</evidence>
<protein>
    <recommendedName>
        <fullName evidence="2">DNA-directed DNA polymerase</fullName>
        <ecNumber evidence="2">2.7.7.7</ecNumber>
    </recommendedName>
</protein>
<dbReference type="GO" id="GO:0000166">
    <property type="term" value="F:nucleotide binding"/>
    <property type="evidence" value="ECO:0007669"/>
    <property type="project" value="InterPro"/>
</dbReference>
<evidence type="ECO:0000256" key="4">
    <source>
        <dbReference type="ARBA" id="ARBA00022695"/>
    </source>
</evidence>
<name>A0A5J4UG42_9EUKA</name>
<dbReference type="EMBL" id="SNRW01016961">
    <property type="protein sequence ID" value="KAA6368822.1"/>
    <property type="molecule type" value="Genomic_DNA"/>
</dbReference>
<comment type="caution">
    <text evidence="10">The sequence shown here is derived from an EMBL/GenBank/DDBJ whole genome shotgun (WGS) entry which is preliminary data.</text>
</comment>
<evidence type="ECO:0000256" key="3">
    <source>
        <dbReference type="ARBA" id="ARBA00022679"/>
    </source>
</evidence>
<feature type="domain" description="DNA-directed DNA polymerase family B mitochondria/virus" evidence="9">
    <location>
        <begin position="66"/>
        <end position="278"/>
    </location>
</feature>
<evidence type="ECO:0000256" key="7">
    <source>
        <dbReference type="ARBA" id="ARBA00023125"/>
    </source>
</evidence>
<proteinExistence type="inferred from homology"/>
<evidence type="ECO:0000256" key="2">
    <source>
        <dbReference type="ARBA" id="ARBA00012417"/>
    </source>
</evidence>
<evidence type="ECO:0000256" key="1">
    <source>
        <dbReference type="ARBA" id="ARBA00005755"/>
    </source>
</evidence>
<dbReference type="SUPFAM" id="SSF56672">
    <property type="entry name" value="DNA/RNA polymerases"/>
    <property type="match status" value="1"/>
</dbReference>
<gene>
    <name evidence="10" type="ORF">EZS28_035652</name>
</gene>
<evidence type="ECO:0000256" key="5">
    <source>
        <dbReference type="ARBA" id="ARBA00022705"/>
    </source>
</evidence>
<dbReference type="GO" id="GO:0006260">
    <property type="term" value="P:DNA replication"/>
    <property type="evidence" value="ECO:0007669"/>
    <property type="project" value="UniProtKB-KW"/>
</dbReference>
<dbReference type="GO" id="GO:0003677">
    <property type="term" value="F:DNA binding"/>
    <property type="evidence" value="ECO:0007669"/>
    <property type="project" value="UniProtKB-KW"/>
</dbReference>
<dbReference type="EC" id="2.7.7.7" evidence="2"/>